<dbReference type="InterPro" id="IPR007831">
    <property type="entry name" value="T2SS_GspE_N"/>
</dbReference>
<dbReference type="PROSITE" id="PS00662">
    <property type="entry name" value="T2SP_E"/>
    <property type="match status" value="1"/>
</dbReference>
<evidence type="ECO:0000313" key="6">
    <source>
        <dbReference type="Proteomes" id="UP000222296"/>
    </source>
</evidence>
<dbReference type="InterPro" id="IPR003593">
    <property type="entry name" value="AAA+_ATPase"/>
</dbReference>
<dbReference type="EMBL" id="CP042274">
    <property type="protein sequence ID" value="QDY93604.1"/>
    <property type="molecule type" value="Genomic_DNA"/>
</dbReference>
<feature type="domain" description="Bacterial type II secretion system protein E" evidence="4">
    <location>
        <begin position="376"/>
        <end position="390"/>
    </location>
</feature>
<dbReference type="PANTHER" id="PTHR30258">
    <property type="entry name" value="TYPE II SECRETION SYSTEM PROTEIN GSPE-RELATED"/>
    <property type="match status" value="1"/>
</dbReference>
<evidence type="ECO:0000259" key="4">
    <source>
        <dbReference type="PROSITE" id="PS00662"/>
    </source>
</evidence>
<name>A0AAP9E2K0_AGRTU</name>
<dbReference type="GO" id="GO:0005886">
    <property type="term" value="C:plasma membrane"/>
    <property type="evidence" value="ECO:0007669"/>
    <property type="project" value="TreeGrafter"/>
</dbReference>
<dbReference type="SUPFAM" id="SSF160246">
    <property type="entry name" value="EspE N-terminal domain-like"/>
    <property type="match status" value="1"/>
</dbReference>
<dbReference type="InterPro" id="IPR027417">
    <property type="entry name" value="P-loop_NTPase"/>
</dbReference>
<dbReference type="CDD" id="cd01129">
    <property type="entry name" value="PulE-GspE-like"/>
    <property type="match status" value="1"/>
</dbReference>
<keyword evidence="3" id="KW-0067">ATP-binding</keyword>
<dbReference type="InterPro" id="IPR037257">
    <property type="entry name" value="T2SS_E_N_sf"/>
</dbReference>
<dbReference type="Gene3D" id="3.40.50.300">
    <property type="entry name" value="P-loop containing nucleotide triphosphate hydrolases"/>
    <property type="match status" value="1"/>
</dbReference>
<gene>
    <name evidence="5" type="ORF">CG010_005370</name>
</gene>
<keyword evidence="2" id="KW-0547">Nucleotide-binding</keyword>
<dbReference type="Gene3D" id="3.30.450.90">
    <property type="match status" value="1"/>
</dbReference>
<organism evidence="5 6">
    <name type="scientific">Agrobacterium tumefaciens</name>
    <dbReference type="NCBI Taxonomy" id="358"/>
    <lineage>
        <taxon>Bacteria</taxon>
        <taxon>Pseudomonadati</taxon>
        <taxon>Pseudomonadota</taxon>
        <taxon>Alphaproteobacteria</taxon>
        <taxon>Hyphomicrobiales</taxon>
        <taxon>Rhizobiaceae</taxon>
        <taxon>Rhizobium/Agrobacterium group</taxon>
        <taxon>Agrobacterium</taxon>
        <taxon>Agrobacterium tumefaciens complex</taxon>
    </lineage>
</organism>
<protein>
    <submittedName>
        <fullName evidence="5">Type II/IV secretion system protein</fullName>
    </submittedName>
</protein>
<evidence type="ECO:0000256" key="3">
    <source>
        <dbReference type="ARBA" id="ARBA00022840"/>
    </source>
</evidence>
<dbReference type="PANTHER" id="PTHR30258:SF2">
    <property type="entry name" value="COMG OPERON PROTEIN 1"/>
    <property type="match status" value="1"/>
</dbReference>
<sequence>MTTIFPTSDEFLAHLGTSSRLTPEALQRLSSAWRATGQPIDVVMRELGLMPEAELAQAIADFCMIGCAQSVFEADSEMLERMGTDFAARNALLPITGEKGALSLIVADPFSRPAIEAIEFLIGGRLPLIVAPRSTIEEFFRVRKAVRDDGDFSGSHDVAGEEDVDRLLDIAKEAPVIRFVSRIIQRAVDGKATDIHIEPFEDIVRIRLRTDGILQTLETVPRSMAAGITSRIKILSRLNIAERRLPQDGRLRASVRGQEIDFRVSVTPSVHGETVVMRILDRSNVRLELGALGFDEQATAAIAAITRKPNGIFLVTGPTGSGKTTTLYSILNDINDPRWKFFTVEDPVEYRMKGITQLQVDPGIGLTFASALRSVLRQDPDGILIGEIRDEETARIAVQAALTGHLVLSTLHTNSAAGAISRLRNMGIESYLLAATLRGIIGQRLVRRVCEECRHHDSETMCAVCGGSGLAGRQAVYEIMEITDALRDSISRKDDENALEMAAQQVGMRSMREHAHGLVAAGVTTSGEVSRVIDLQGA</sequence>
<dbReference type="GO" id="GO:0005524">
    <property type="term" value="F:ATP binding"/>
    <property type="evidence" value="ECO:0007669"/>
    <property type="project" value="UniProtKB-KW"/>
</dbReference>
<reference evidence="5 6" key="1">
    <citation type="journal article" date="2017" name="Genome Announc.">
        <title>Draft Genome Sequence of Agrobacterium tumefaciens Biovar 1 Strain 186, Isolated from Walnut.</title>
        <authorList>
            <person name="Poret-Peterson A.T."/>
            <person name="Bhatnagar S."/>
            <person name="McClean A.E."/>
            <person name="Kluepfel D.A."/>
        </authorList>
    </citation>
    <scope>NUCLEOTIDE SEQUENCE [LARGE SCALE GENOMIC DNA]</scope>
    <source>
        <strain evidence="5 6">186</strain>
    </source>
</reference>
<evidence type="ECO:0000256" key="2">
    <source>
        <dbReference type="ARBA" id="ARBA00022741"/>
    </source>
</evidence>
<dbReference type="Proteomes" id="UP000222296">
    <property type="component" value="Chromosome Circular"/>
</dbReference>
<dbReference type="InterPro" id="IPR001482">
    <property type="entry name" value="T2SS/T4SS_dom"/>
</dbReference>
<comment type="similarity">
    <text evidence="1">Belongs to the GSP E family.</text>
</comment>
<accession>A0AAP9E2K0</accession>
<dbReference type="RefSeq" id="WP_099085445.1">
    <property type="nucleotide sequence ID" value="NZ_CP042274.1"/>
</dbReference>
<dbReference type="GO" id="GO:0016887">
    <property type="term" value="F:ATP hydrolysis activity"/>
    <property type="evidence" value="ECO:0007669"/>
    <property type="project" value="TreeGrafter"/>
</dbReference>
<dbReference type="Gene3D" id="3.30.300.160">
    <property type="entry name" value="Type II secretion system, protein E, N-terminal domain"/>
    <property type="match status" value="1"/>
</dbReference>
<dbReference type="Pfam" id="PF05157">
    <property type="entry name" value="MshEN"/>
    <property type="match status" value="1"/>
</dbReference>
<evidence type="ECO:0000313" key="5">
    <source>
        <dbReference type="EMBL" id="QDY93604.1"/>
    </source>
</evidence>
<dbReference type="AlphaFoldDB" id="A0AAP9E2K0"/>
<evidence type="ECO:0000256" key="1">
    <source>
        <dbReference type="ARBA" id="ARBA00006611"/>
    </source>
</evidence>
<dbReference type="FunFam" id="3.30.450.90:FF:000001">
    <property type="entry name" value="Type II secretion system ATPase GspE"/>
    <property type="match status" value="1"/>
</dbReference>
<proteinExistence type="inferred from homology"/>
<dbReference type="SUPFAM" id="SSF52540">
    <property type="entry name" value="P-loop containing nucleoside triphosphate hydrolases"/>
    <property type="match status" value="1"/>
</dbReference>
<dbReference type="Pfam" id="PF00437">
    <property type="entry name" value="T2SSE"/>
    <property type="match status" value="1"/>
</dbReference>
<dbReference type="SMART" id="SM00382">
    <property type="entry name" value="AAA"/>
    <property type="match status" value="1"/>
</dbReference>